<accession>A0A3N4S0J5</accession>
<dbReference type="Proteomes" id="UP000266906">
    <property type="component" value="Unassembled WGS sequence"/>
</dbReference>
<evidence type="ECO:0000313" key="1">
    <source>
        <dbReference type="EMBL" id="RPE36821.1"/>
    </source>
</evidence>
<reference evidence="1 2" key="1">
    <citation type="submission" date="2018-11" db="EMBL/GenBank/DDBJ databases">
        <title>Sequencing the genomes of 1000 actinobacteria strains.</title>
        <authorList>
            <person name="Klenk H.-P."/>
        </authorList>
    </citation>
    <scope>NUCLEOTIDE SEQUENCE [LARGE SCALE GENOMIC DNA]</scope>
    <source>
        <strain evidence="1 2">DSM 44781</strain>
    </source>
</reference>
<dbReference type="RefSeq" id="WP_123819704.1">
    <property type="nucleotide sequence ID" value="NZ_RKQG01000001.1"/>
</dbReference>
<dbReference type="EMBL" id="RKQG01000001">
    <property type="protein sequence ID" value="RPE36821.1"/>
    <property type="molecule type" value="Genomic_DNA"/>
</dbReference>
<protein>
    <submittedName>
        <fullName evidence="1">Uncharacterized protein</fullName>
    </submittedName>
</protein>
<keyword evidence="2" id="KW-1185">Reference proteome</keyword>
<comment type="caution">
    <text evidence="1">The sequence shown here is derived from an EMBL/GenBank/DDBJ whole genome shotgun (WGS) entry which is preliminary data.</text>
</comment>
<gene>
    <name evidence="1" type="ORF">EDD38_5202</name>
</gene>
<sequence>MAGPVLSIELAEPVPPSALRELRALLTGLSSRCTEPRPGCYDLHLSADRLGTTAPAPPSGPTTLPLPLLADAPAGLIGFDPQRPCDDRPFDVHLMGPGVGDEDVFTAEHADQPELPAALGFRPTHAVNVSAACNDRVDHLAVALLTAAVMDVLGGVAHAELRPDQLPLVTGLPGLLALFDGDGAALGTADFLRAWAARPGFRLLK</sequence>
<dbReference type="Pfam" id="PF19895">
    <property type="entry name" value="DUF6368"/>
    <property type="match status" value="1"/>
</dbReference>
<evidence type="ECO:0000313" key="2">
    <source>
        <dbReference type="Proteomes" id="UP000266906"/>
    </source>
</evidence>
<dbReference type="AlphaFoldDB" id="A0A3N4S0J5"/>
<proteinExistence type="predicted"/>
<organism evidence="1 2">
    <name type="scientific">Kitasatospora cineracea</name>
    <dbReference type="NCBI Taxonomy" id="88074"/>
    <lineage>
        <taxon>Bacteria</taxon>
        <taxon>Bacillati</taxon>
        <taxon>Actinomycetota</taxon>
        <taxon>Actinomycetes</taxon>
        <taxon>Kitasatosporales</taxon>
        <taxon>Streptomycetaceae</taxon>
        <taxon>Kitasatospora</taxon>
    </lineage>
</organism>
<name>A0A3N4S0J5_9ACTN</name>
<dbReference type="InterPro" id="IPR045948">
    <property type="entry name" value="DUF6368"/>
</dbReference>